<feature type="compositionally biased region" description="Polar residues" evidence="6">
    <location>
        <begin position="313"/>
        <end position="322"/>
    </location>
</feature>
<evidence type="ECO:0000313" key="8">
    <source>
        <dbReference type="EMBL" id="VFQ81456.1"/>
    </source>
</evidence>
<evidence type="ECO:0000256" key="3">
    <source>
        <dbReference type="ARBA" id="ARBA00022833"/>
    </source>
</evidence>
<evidence type="ECO:0000256" key="1">
    <source>
        <dbReference type="ARBA" id="ARBA00022723"/>
    </source>
</evidence>
<name>A0A484LZV9_9ASTE</name>
<feature type="compositionally biased region" description="Polar residues" evidence="6">
    <location>
        <begin position="132"/>
        <end position="147"/>
    </location>
</feature>
<dbReference type="PANTHER" id="PTHR33304">
    <property type="match status" value="1"/>
</dbReference>
<dbReference type="OrthoDB" id="651601at2759"/>
<feature type="compositionally biased region" description="Basic and acidic residues" evidence="6">
    <location>
        <begin position="194"/>
        <end position="204"/>
    </location>
</feature>
<keyword evidence="2" id="KW-0863">Zinc-finger</keyword>
<dbReference type="Proteomes" id="UP000595140">
    <property type="component" value="Unassembled WGS sequence"/>
</dbReference>
<feature type="compositionally biased region" description="Polar residues" evidence="6">
    <location>
        <begin position="238"/>
        <end position="251"/>
    </location>
</feature>
<keyword evidence="5" id="KW-0804">Transcription</keyword>
<feature type="region of interest" description="Disordered" evidence="6">
    <location>
        <begin position="159"/>
        <end position="254"/>
    </location>
</feature>
<dbReference type="AlphaFoldDB" id="A0A484LZV9"/>
<organism evidence="8 9">
    <name type="scientific">Cuscuta campestris</name>
    <dbReference type="NCBI Taxonomy" id="132261"/>
    <lineage>
        <taxon>Eukaryota</taxon>
        <taxon>Viridiplantae</taxon>
        <taxon>Streptophyta</taxon>
        <taxon>Embryophyta</taxon>
        <taxon>Tracheophyta</taxon>
        <taxon>Spermatophyta</taxon>
        <taxon>Magnoliopsida</taxon>
        <taxon>eudicotyledons</taxon>
        <taxon>Gunneridae</taxon>
        <taxon>Pentapetalae</taxon>
        <taxon>asterids</taxon>
        <taxon>lamiids</taxon>
        <taxon>Solanales</taxon>
        <taxon>Convolvulaceae</taxon>
        <taxon>Cuscuteae</taxon>
        <taxon>Cuscuta</taxon>
        <taxon>Cuscuta subgen. Grammica</taxon>
        <taxon>Cuscuta sect. Cleistogrammica</taxon>
    </lineage>
</organism>
<evidence type="ECO:0000256" key="4">
    <source>
        <dbReference type="ARBA" id="ARBA00023015"/>
    </source>
</evidence>
<feature type="region of interest" description="Disordered" evidence="6">
    <location>
        <begin position="280"/>
        <end position="372"/>
    </location>
</feature>
<gene>
    <name evidence="8" type="ORF">CCAM_LOCUS23232</name>
</gene>
<dbReference type="InterPro" id="IPR056280">
    <property type="entry name" value="AIPP2-like_SPOC"/>
</dbReference>
<dbReference type="GO" id="GO:0034244">
    <property type="term" value="P:negative regulation of transcription elongation by RNA polymerase II"/>
    <property type="evidence" value="ECO:0007669"/>
    <property type="project" value="InterPro"/>
</dbReference>
<proteinExistence type="predicted"/>
<dbReference type="Pfam" id="PF23121">
    <property type="entry name" value="SPOC_AIPP2"/>
    <property type="match status" value="1"/>
</dbReference>
<dbReference type="PANTHER" id="PTHR33304:SF36">
    <property type="entry name" value="GB|AAF26970.1-RELATED"/>
    <property type="match status" value="1"/>
</dbReference>
<keyword evidence="4" id="KW-0805">Transcription regulation</keyword>
<feature type="compositionally biased region" description="Basic and acidic residues" evidence="6">
    <location>
        <begin position="33"/>
        <end position="45"/>
    </location>
</feature>
<keyword evidence="1" id="KW-0479">Metal-binding</keyword>
<feature type="compositionally biased region" description="Basic and acidic residues" evidence="6">
    <location>
        <begin position="227"/>
        <end position="237"/>
    </location>
</feature>
<dbReference type="EMBL" id="OOIL02002239">
    <property type="protein sequence ID" value="VFQ81456.1"/>
    <property type="molecule type" value="Genomic_DNA"/>
</dbReference>
<keyword evidence="9" id="KW-1185">Reference proteome</keyword>
<sequence>MSWGRSPYSLDDDRNMGSRFPSCKSSLHLKGKFPNDKNVSRKRPNDSNAGKNKLVPKKRASGLGDEVNSLSGMHSWDALLQKRGTVQEAKHADDGKGMPTQKKGFSPGECLNSHSSWPSWNSCLQMDRSADEATNSASDACQNSRSAVQSWNSWLQNRWGAEHSKDSSQKRVSRSGDRGGSHYNKPPLKSRLGKRIDCEEDKALGDGGYKSSNRTSIWVSPGSQVKTSDRVTKDVSWKRSNNSSDRLQVPSNRLAWESELRIRNNAEGLKSTFEKTTSKVIKSLKKNDSTRDRTHRREESSADNARPDRSRSNLKNSCSGSEDMSDTKACTPKSLQERSNSRDEANDGLLQGGNSIPAAESPSELPSQNSDVQKINDNKERLSLGMASLEPRTTVETNGSSDGPLELTKSGWAAPEWKCTEQTQSNPIKRNDTSAERAISLIESAGFPSTRASVEVEMVHKGDDQANKRSDEKIPNIIESAELGSSWHSDEHNIQRRSNIGDSNVSHTTTLQSILHSPNMQRSVSEEPKVVADELHLQEEGNAGEPNARADDMKLNEIKDAVFPPVGSCVKPTLRSSISVEDVNVLAREEAPNSVHDKDTRDTHGEKIFTSFDGSKFPHSKPVLELGVEGDIEEHVIVRVEGRFSVHIYKSSNQDLDMVGGLETMVADSACTKHPNSHTTTNSTTVLPKHSVSREMQKNNLNMFHGSIVCPQNCPTKKCIWKGNFEITDIASVVRVFEGFSAHPSIKVCRRAYNFSKKMPSTLEFLVHPRTKYWPTIFEDCPDTNDIALYFYPKNKQATHGYTSLLKFIDSKDLMLRSQMSGDVELLLFPSRVLDVKCQTIKNSYFLWGVFCTKRK</sequence>
<evidence type="ECO:0000256" key="2">
    <source>
        <dbReference type="ARBA" id="ARBA00022771"/>
    </source>
</evidence>
<feature type="compositionally biased region" description="Polar residues" evidence="6">
    <location>
        <begin position="210"/>
        <end position="226"/>
    </location>
</feature>
<keyword evidence="3" id="KW-0862">Zinc</keyword>
<feature type="domain" description="AIPP2-like SPOC-like" evidence="7">
    <location>
        <begin position="721"/>
        <end position="851"/>
    </location>
</feature>
<feature type="region of interest" description="Disordered" evidence="6">
    <location>
        <begin position="384"/>
        <end position="413"/>
    </location>
</feature>
<evidence type="ECO:0000259" key="7">
    <source>
        <dbReference type="Pfam" id="PF23121"/>
    </source>
</evidence>
<reference evidence="8 9" key="1">
    <citation type="submission" date="2018-04" db="EMBL/GenBank/DDBJ databases">
        <authorList>
            <person name="Vogel A."/>
        </authorList>
    </citation>
    <scope>NUCLEOTIDE SEQUENCE [LARGE SCALE GENOMIC DNA]</scope>
</reference>
<dbReference type="GO" id="GO:0140566">
    <property type="term" value="F:histone reader activity"/>
    <property type="evidence" value="ECO:0007669"/>
    <property type="project" value="InterPro"/>
</dbReference>
<evidence type="ECO:0000256" key="5">
    <source>
        <dbReference type="ARBA" id="ARBA00023163"/>
    </source>
</evidence>
<accession>A0A484LZV9</accession>
<dbReference type="InterPro" id="IPR049914">
    <property type="entry name" value="PHD1-3/5-6"/>
</dbReference>
<protein>
    <recommendedName>
        <fullName evidence="7">AIPP2-like SPOC-like domain-containing protein</fullName>
    </recommendedName>
</protein>
<dbReference type="GO" id="GO:0008270">
    <property type="term" value="F:zinc ion binding"/>
    <property type="evidence" value="ECO:0007669"/>
    <property type="project" value="UniProtKB-KW"/>
</dbReference>
<evidence type="ECO:0000313" key="9">
    <source>
        <dbReference type="Proteomes" id="UP000595140"/>
    </source>
</evidence>
<feature type="compositionally biased region" description="Basic and acidic residues" evidence="6">
    <location>
        <begin position="160"/>
        <end position="180"/>
    </location>
</feature>
<feature type="compositionally biased region" description="Basic and acidic residues" evidence="6">
    <location>
        <begin position="285"/>
        <end position="311"/>
    </location>
</feature>
<feature type="region of interest" description="Disordered" evidence="6">
    <location>
        <begin position="128"/>
        <end position="147"/>
    </location>
</feature>
<feature type="compositionally biased region" description="Basic and acidic residues" evidence="6">
    <location>
        <begin position="335"/>
        <end position="345"/>
    </location>
</feature>
<feature type="region of interest" description="Disordered" evidence="6">
    <location>
        <begin position="1"/>
        <end position="111"/>
    </location>
</feature>
<evidence type="ECO:0000256" key="6">
    <source>
        <dbReference type="SAM" id="MobiDB-lite"/>
    </source>
</evidence>